<organism evidence="3 4">
    <name type="scientific">Mucilaginibacter terrigena</name>
    <dbReference type="NCBI Taxonomy" id="2492395"/>
    <lineage>
        <taxon>Bacteria</taxon>
        <taxon>Pseudomonadati</taxon>
        <taxon>Bacteroidota</taxon>
        <taxon>Sphingobacteriia</taxon>
        <taxon>Sphingobacteriales</taxon>
        <taxon>Sphingobacteriaceae</taxon>
        <taxon>Mucilaginibacter</taxon>
    </lineage>
</organism>
<dbReference type="OrthoDB" id="384974at2"/>
<dbReference type="InterPro" id="IPR023393">
    <property type="entry name" value="START-like_dom_sf"/>
</dbReference>
<dbReference type="Gene3D" id="3.30.530.20">
    <property type="match status" value="1"/>
</dbReference>
<dbReference type="InterPro" id="IPR013538">
    <property type="entry name" value="ASHA1/2-like_C"/>
</dbReference>
<reference evidence="3 4" key="1">
    <citation type="submission" date="2019-02" db="EMBL/GenBank/DDBJ databases">
        <title>Bacterial novel species Mucilaginibacter sp. 17JY9-4 isolated from soil.</title>
        <authorList>
            <person name="Jung H.-Y."/>
        </authorList>
    </citation>
    <scope>NUCLEOTIDE SEQUENCE [LARGE SCALE GENOMIC DNA]</scope>
    <source>
        <strain evidence="3 4">17JY9-4</strain>
    </source>
</reference>
<keyword evidence="4" id="KW-1185">Reference proteome</keyword>
<feature type="domain" description="Activator of Hsp90 ATPase homologue 1/2-like C-terminal" evidence="2">
    <location>
        <begin position="11"/>
        <end position="145"/>
    </location>
</feature>
<evidence type="ECO:0000313" key="4">
    <source>
        <dbReference type="Proteomes" id="UP000293331"/>
    </source>
</evidence>
<dbReference type="EMBL" id="SEWG01000004">
    <property type="protein sequence ID" value="RYU90404.1"/>
    <property type="molecule type" value="Genomic_DNA"/>
</dbReference>
<gene>
    <name evidence="3" type="ORF">EWM62_12455</name>
</gene>
<name>A0A4Q5LL08_9SPHI</name>
<sequence>MMKEQFKITINASRKKVWETLWGDETYTQWTAPFCEGSKAITDWQEGSKVLFTDREDRGMIAVIARCIPYEYMSFKMLGELIDGVEDYTSDNVKKFAGGFENYTLTQDGDKTLLVIDLSGTNMDKGIMDYLLAAWPKSLDILKSISEE</sequence>
<evidence type="ECO:0000259" key="2">
    <source>
        <dbReference type="Pfam" id="PF08327"/>
    </source>
</evidence>
<evidence type="ECO:0000313" key="3">
    <source>
        <dbReference type="EMBL" id="RYU90404.1"/>
    </source>
</evidence>
<comment type="caution">
    <text evidence="3">The sequence shown here is derived from an EMBL/GenBank/DDBJ whole genome shotgun (WGS) entry which is preliminary data.</text>
</comment>
<evidence type="ECO:0000256" key="1">
    <source>
        <dbReference type="ARBA" id="ARBA00006817"/>
    </source>
</evidence>
<accession>A0A4Q5LL08</accession>
<dbReference type="Pfam" id="PF08327">
    <property type="entry name" value="AHSA1"/>
    <property type="match status" value="1"/>
</dbReference>
<dbReference type="AlphaFoldDB" id="A0A4Q5LL08"/>
<dbReference type="Proteomes" id="UP000293331">
    <property type="component" value="Unassembled WGS sequence"/>
</dbReference>
<comment type="similarity">
    <text evidence="1">Belongs to the AHA1 family.</text>
</comment>
<dbReference type="SUPFAM" id="SSF55961">
    <property type="entry name" value="Bet v1-like"/>
    <property type="match status" value="1"/>
</dbReference>
<proteinExistence type="inferred from homology"/>
<protein>
    <submittedName>
        <fullName evidence="3">SRPBCC domain-containing protein</fullName>
    </submittedName>
</protein>